<dbReference type="PANTHER" id="PTHR30161">
    <property type="entry name" value="FLAGELLAR EXPORT PROTEIN, MEMBRANE FLHA SUBUNIT-RELATED"/>
    <property type="match status" value="1"/>
</dbReference>
<dbReference type="OrthoDB" id="9759185at2"/>
<feature type="transmembrane region" description="Helical" evidence="7">
    <location>
        <begin position="318"/>
        <end position="335"/>
    </location>
</feature>
<dbReference type="AlphaFoldDB" id="A0A318T8A1"/>
<comment type="subcellular location">
    <subcellularLocation>
        <location evidence="1 7">Cell membrane</location>
        <topology evidence="1 7">Multi-pass membrane protein</topology>
    </subcellularLocation>
</comment>
<feature type="transmembrane region" description="Helical" evidence="7">
    <location>
        <begin position="54"/>
        <end position="73"/>
    </location>
</feature>
<dbReference type="EMBL" id="QJTI01000035">
    <property type="protein sequence ID" value="PYE99929.1"/>
    <property type="molecule type" value="Genomic_DNA"/>
</dbReference>
<keyword evidence="3 7" id="KW-1003">Cell membrane</keyword>
<comment type="function">
    <text evidence="7">Required for formation of the rod structure of the flagellar apparatus. Together with FliI and FliH, may constitute the export apparatus of flagellin.</text>
</comment>
<dbReference type="GO" id="GO:0005886">
    <property type="term" value="C:plasma membrane"/>
    <property type="evidence" value="ECO:0007669"/>
    <property type="project" value="UniProtKB-SubCell"/>
</dbReference>
<evidence type="ECO:0000256" key="5">
    <source>
        <dbReference type="ARBA" id="ARBA00022989"/>
    </source>
</evidence>
<comment type="caution">
    <text evidence="8">The sequence shown here is derived from an EMBL/GenBank/DDBJ whole genome shotgun (WGS) entry which is preliminary data.</text>
</comment>
<dbReference type="InterPro" id="IPR042193">
    <property type="entry name" value="FHIPEP_3"/>
</dbReference>
<comment type="similarity">
    <text evidence="2 7">Belongs to the FHIPEP (flagella/HR/invasion proteins export pore) family.</text>
</comment>
<dbReference type="GO" id="GO:0044780">
    <property type="term" value="P:bacterial-type flagellum assembly"/>
    <property type="evidence" value="ECO:0007669"/>
    <property type="project" value="InterPro"/>
</dbReference>
<dbReference type="InterPro" id="IPR006301">
    <property type="entry name" value="FlhA"/>
</dbReference>
<dbReference type="NCBIfam" id="TIGR01398">
    <property type="entry name" value="FlhA"/>
    <property type="match status" value="1"/>
</dbReference>
<dbReference type="InterPro" id="IPR042194">
    <property type="entry name" value="FHIPEP_1"/>
</dbReference>
<name>A0A318T8A1_9BRAD</name>
<dbReference type="PANTHER" id="PTHR30161:SF1">
    <property type="entry name" value="FLAGELLAR BIOSYNTHESIS PROTEIN FLHA-RELATED"/>
    <property type="match status" value="1"/>
</dbReference>
<dbReference type="PRINTS" id="PR00949">
    <property type="entry name" value="TYPE3IMAPROT"/>
</dbReference>
<dbReference type="InterPro" id="IPR042196">
    <property type="entry name" value="FHIPEP_4"/>
</dbReference>
<keyword evidence="4 7" id="KW-0812">Transmembrane</keyword>
<dbReference type="GO" id="GO:0009306">
    <property type="term" value="P:protein secretion"/>
    <property type="evidence" value="ECO:0007669"/>
    <property type="project" value="InterPro"/>
</dbReference>
<feature type="transmembrane region" description="Helical" evidence="7">
    <location>
        <begin position="125"/>
        <end position="148"/>
    </location>
</feature>
<keyword evidence="8" id="KW-0969">Cilium</keyword>
<organism evidence="8 9">
    <name type="scientific">Rhodopseudomonas faecalis</name>
    <dbReference type="NCBI Taxonomy" id="99655"/>
    <lineage>
        <taxon>Bacteria</taxon>
        <taxon>Pseudomonadati</taxon>
        <taxon>Pseudomonadota</taxon>
        <taxon>Alphaproteobacteria</taxon>
        <taxon>Hyphomicrobiales</taxon>
        <taxon>Nitrobacteraceae</taxon>
        <taxon>Rhodopseudomonas</taxon>
    </lineage>
</organism>
<keyword evidence="9" id="KW-1185">Reference proteome</keyword>
<evidence type="ECO:0000256" key="2">
    <source>
        <dbReference type="ARBA" id="ARBA00008835"/>
    </source>
</evidence>
<reference evidence="8 9" key="1">
    <citation type="submission" date="2018-06" db="EMBL/GenBank/DDBJ databases">
        <title>Genomic Encyclopedia of Archaeal and Bacterial Type Strains, Phase II (KMG-II): from individual species to whole genera.</title>
        <authorList>
            <person name="Goeker M."/>
        </authorList>
    </citation>
    <scope>NUCLEOTIDE SEQUENCE [LARGE SCALE GENOMIC DNA]</scope>
    <source>
        <strain evidence="8 9">JCM 11668</strain>
    </source>
</reference>
<dbReference type="Gene3D" id="1.10.8.540">
    <property type="entry name" value="FHIPEP family, domain 3"/>
    <property type="match status" value="1"/>
</dbReference>
<evidence type="ECO:0000256" key="4">
    <source>
        <dbReference type="ARBA" id="ARBA00022692"/>
    </source>
</evidence>
<feature type="transmembrane region" description="Helical" evidence="7">
    <location>
        <begin position="218"/>
        <end position="239"/>
    </location>
</feature>
<keyword evidence="6 7" id="KW-0472">Membrane</keyword>
<feature type="transmembrane region" description="Helical" evidence="7">
    <location>
        <begin position="30"/>
        <end position="48"/>
    </location>
</feature>
<keyword evidence="8" id="KW-0966">Cell projection</keyword>
<dbReference type="Pfam" id="PF00771">
    <property type="entry name" value="FHIPEP"/>
    <property type="match status" value="1"/>
</dbReference>
<dbReference type="RefSeq" id="WP_110782649.1">
    <property type="nucleotide sequence ID" value="NZ_QJTI01000035.1"/>
</dbReference>
<evidence type="ECO:0000313" key="9">
    <source>
        <dbReference type="Proteomes" id="UP000248148"/>
    </source>
</evidence>
<evidence type="ECO:0000256" key="3">
    <source>
        <dbReference type="ARBA" id="ARBA00022475"/>
    </source>
</evidence>
<dbReference type="Gene3D" id="3.40.50.12790">
    <property type="entry name" value="FHIPEP family, domain 4"/>
    <property type="match status" value="1"/>
</dbReference>
<feature type="transmembrane region" description="Helical" evidence="7">
    <location>
        <begin position="259"/>
        <end position="281"/>
    </location>
</feature>
<proteinExistence type="inferred from homology"/>
<comment type="caution">
    <text evidence="7">Lacks conserved residue(s) required for the propagation of feature annotation.</text>
</comment>
<dbReference type="InterPro" id="IPR001712">
    <property type="entry name" value="T3SS_FHIPEP"/>
</dbReference>
<dbReference type="Proteomes" id="UP000248148">
    <property type="component" value="Unassembled WGS sequence"/>
</dbReference>
<keyword evidence="5 7" id="KW-1133">Transmembrane helix</keyword>
<protein>
    <recommendedName>
        <fullName evidence="7">Flagellar biosynthesis protein FlhA</fullName>
    </recommendedName>
</protein>
<evidence type="ECO:0000256" key="1">
    <source>
        <dbReference type="ARBA" id="ARBA00004651"/>
    </source>
</evidence>
<keyword evidence="7" id="KW-0813">Transport</keyword>
<accession>A0A318T8A1</accession>
<keyword evidence="7" id="KW-1005">Bacterial flagellum biogenesis</keyword>
<sequence>MSDVTAGQGGGGFQFPSLGDIGRILKRSDLALAFGVLTILVVLILPLPALVLDLFLAISITLSVLILMTALFIQAPLEFSAFPTVLLISTMLRLSLNLASTRLILSHGHEGTAAAGHVIEAFGSFVMGGNFVIGIIVFAILVIVNFVVITKGSGRIAEVAARFQLDSMPGKQMAIDADLGAGLIDEASAKKRRKELEDESGFFGAMDGASKFVRGDAIAGLLVVFINVIGGIIIGVAQQGMTFMDAARSYTLLTVGDGLVTQVPALIVSTAAGLLVSKAGVTGAADKALIKQLSGYPQALGMSAGVMLVLSLLPGIPMLPFLLLGGGAAALALSARKRQKAAAAAEPSAIDAALGGGPAAAAAAAAAAEEPISAALKIDDLKIELGYALLPLVNGPDGSDRLTEQIKALRRSLAIEMGFVMPSVRILDNVQLEANTYVIKIKEVDAGNGRIWPNQFMVMDPGGNQVTVPGIHTIEPTFGLPATWVDSALKEEATLKGYTVVDAATVLSTHLTELIKANVADLLSYGETQKLLKDLPKEQGELLKDIVPGQITISGVQRVLQLLLAERISIRDLSTILEGIADALAFTRNPSNIVEHVRARLARQICAQNTSPLGYLPLIALSAKWEQAFAESIIGQGDERTLAMQPSKLSEFMTAVRDRFEQAAREGEAPVLVTSAAIRPFVRSLVERFRAQTPVLSQAEIHPRARLKTVGSV</sequence>
<gene>
    <name evidence="7" type="primary">flhA</name>
    <name evidence="8" type="ORF">BJ122_13512</name>
</gene>
<evidence type="ECO:0000256" key="7">
    <source>
        <dbReference type="RuleBase" id="RU364093"/>
    </source>
</evidence>
<dbReference type="Gene3D" id="3.40.30.60">
    <property type="entry name" value="FHIPEP family, domain 1"/>
    <property type="match status" value="1"/>
</dbReference>
<keyword evidence="8" id="KW-0282">Flagellum</keyword>
<keyword evidence="7" id="KW-1006">Bacterial flagellum protein export</keyword>
<evidence type="ECO:0000256" key="6">
    <source>
        <dbReference type="ARBA" id="ARBA00023136"/>
    </source>
</evidence>
<keyword evidence="7" id="KW-0653">Protein transport</keyword>
<evidence type="ECO:0000313" key="8">
    <source>
        <dbReference type="EMBL" id="PYE99929.1"/>
    </source>
</evidence>
<dbReference type="PIRSF" id="PIRSF005419">
    <property type="entry name" value="FlhA"/>
    <property type="match status" value="1"/>
</dbReference>